<protein>
    <submittedName>
        <fullName evidence="3">Replicase polyprotein 1a</fullName>
    </submittedName>
</protein>
<dbReference type="PANTHER" id="PTHR35711:SF1">
    <property type="entry name" value="ECTODERMAL, ISOFORM F"/>
    <property type="match status" value="1"/>
</dbReference>
<proteinExistence type="predicted"/>
<name>A0AAV4FE81_9GAST</name>
<dbReference type="AlphaFoldDB" id="A0AAV4FE81"/>
<evidence type="ECO:0000256" key="1">
    <source>
        <dbReference type="SAM" id="MobiDB-lite"/>
    </source>
</evidence>
<feature type="chain" id="PRO_5043797533" evidence="2">
    <location>
        <begin position="25"/>
        <end position="303"/>
    </location>
</feature>
<gene>
    <name evidence="3" type="ORF">ElyMa_002092000</name>
</gene>
<evidence type="ECO:0000256" key="2">
    <source>
        <dbReference type="SAM" id="SignalP"/>
    </source>
</evidence>
<comment type="caution">
    <text evidence="3">The sequence shown here is derived from an EMBL/GenBank/DDBJ whole genome shotgun (WGS) entry which is preliminary data.</text>
</comment>
<feature type="region of interest" description="Disordered" evidence="1">
    <location>
        <begin position="195"/>
        <end position="290"/>
    </location>
</feature>
<organism evidence="3 4">
    <name type="scientific">Elysia marginata</name>
    <dbReference type="NCBI Taxonomy" id="1093978"/>
    <lineage>
        <taxon>Eukaryota</taxon>
        <taxon>Metazoa</taxon>
        <taxon>Spiralia</taxon>
        <taxon>Lophotrochozoa</taxon>
        <taxon>Mollusca</taxon>
        <taxon>Gastropoda</taxon>
        <taxon>Heterobranchia</taxon>
        <taxon>Euthyneura</taxon>
        <taxon>Panpulmonata</taxon>
        <taxon>Sacoglossa</taxon>
        <taxon>Placobranchoidea</taxon>
        <taxon>Plakobranchidae</taxon>
        <taxon>Elysia</taxon>
    </lineage>
</organism>
<evidence type="ECO:0000313" key="4">
    <source>
        <dbReference type="Proteomes" id="UP000762676"/>
    </source>
</evidence>
<dbReference type="PANTHER" id="PTHR35711">
    <property type="entry name" value="EXPRESSED PROTEIN"/>
    <property type="match status" value="1"/>
</dbReference>
<dbReference type="EMBL" id="BMAT01004287">
    <property type="protein sequence ID" value="GFR71359.1"/>
    <property type="molecule type" value="Genomic_DNA"/>
</dbReference>
<accession>A0AAV4FE81</accession>
<dbReference type="Proteomes" id="UP000762676">
    <property type="component" value="Unassembled WGS sequence"/>
</dbReference>
<keyword evidence="4" id="KW-1185">Reference proteome</keyword>
<keyword evidence="2" id="KW-0732">Signal</keyword>
<sequence length="303" mass="33062">MQVLPTALLILVHVLSWLDRLSVATSTAEVSSQQKCMLHTASATCQHYYRISQLKFHAFIDPRYLDITCRQSHKALNCVDKLLISCPDIYRTPFNMQRSVLKTVCQDRRQEYLKSAKCFSTTSLKGNAIYKCLSMATNEKRLQTEPCNLTREIVSCASEVVHKTVGCTLDDVQLMETLMSNFLSTLCMELSTAPYPLDDGGDGDDDNDDDDDDCGDNNDDGGGDGDDDDVVVGGDADDGGGDDDDNDDDDCGDNNDDGGGDGDDDDDGGGGGSDVDDDDDDDYDDDYDDNNSVLVIKQMLLVS</sequence>
<reference evidence="3 4" key="1">
    <citation type="journal article" date="2021" name="Elife">
        <title>Chloroplast acquisition without the gene transfer in kleptoplastic sea slugs, Plakobranchus ocellatus.</title>
        <authorList>
            <person name="Maeda T."/>
            <person name="Takahashi S."/>
            <person name="Yoshida T."/>
            <person name="Shimamura S."/>
            <person name="Takaki Y."/>
            <person name="Nagai Y."/>
            <person name="Toyoda A."/>
            <person name="Suzuki Y."/>
            <person name="Arimoto A."/>
            <person name="Ishii H."/>
            <person name="Satoh N."/>
            <person name="Nishiyama T."/>
            <person name="Hasebe M."/>
            <person name="Maruyama T."/>
            <person name="Minagawa J."/>
            <person name="Obokata J."/>
            <person name="Shigenobu S."/>
        </authorList>
    </citation>
    <scope>NUCLEOTIDE SEQUENCE [LARGE SCALE GENOMIC DNA]</scope>
</reference>
<feature type="compositionally biased region" description="Acidic residues" evidence="1">
    <location>
        <begin position="199"/>
        <end position="289"/>
    </location>
</feature>
<feature type="signal peptide" evidence="2">
    <location>
        <begin position="1"/>
        <end position="24"/>
    </location>
</feature>
<evidence type="ECO:0000313" key="3">
    <source>
        <dbReference type="EMBL" id="GFR71359.1"/>
    </source>
</evidence>